<gene>
    <name evidence="15" type="ORF">BYL167_LOCUS20641</name>
</gene>
<dbReference type="Gene3D" id="1.20.120.350">
    <property type="entry name" value="Voltage-gated potassium channels. Chain C"/>
    <property type="match status" value="1"/>
</dbReference>
<evidence type="ECO:0000313" key="16">
    <source>
        <dbReference type="Proteomes" id="UP000681967"/>
    </source>
</evidence>
<dbReference type="InterPro" id="IPR011333">
    <property type="entry name" value="SKP1/BTB/POZ_sf"/>
</dbReference>
<evidence type="ECO:0000256" key="9">
    <source>
        <dbReference type="ARBA" id="ARBA00023065"/>
    </source>
</evidence>
<dbReference type="InterPro" id="IPR027359">
    <property type="entry name" value="Volt_channel_dom_sf"/>
</dbReference>
<dbReference type="AlphaFoldDB" id="A0A8S2QXI1"/>
<dbReference type="InterPro" id="IPR028325">
    <property type="entry name" value="VG_K_chnl"/>
</dbReference>
<proteinExistence type="predicted"/>
<evidence type="ECO:0000256" key="2">
    <source>
        <dbReference type="ARBA" id="ARBA00022448"/>
    </source>
</evidence>
<dbReference type="PANTHER" id="PTHR11537">
    <property type="entry name" value="VOLTAGE-GATED POTASSIUM CHANNEL"/>
    <property type="match status" value="1"/>
</dbReference>
<evidence type="ECO:0000256" key="13">
    <source>
        <dbReference type="SAM" id="Phobius"/>
    </source>
</evidence>
<dbReference type="Gene3D" id="1.10.287.70">
    <property type="match status" value="1"/>
</dbReference>
<dbReference type="GO" id="GO:0001508">
    <property type="term" value="P:action potential"/>
    <property type="evidence" value="ECO:0007669"/>
    <property type="project" value="TreeGrafter"/>
</dbReference>
<dbReference type="Pfam" id="PF00520">
    <property type="entry name" value="Ion_trans"/>
    <property type="match status" value="1"/>
</dbReference>
<dbReference type="PRINTS" id="PR00169">
    <property type="entry name" value="KCHANNEL"/>
</dbReference>
<accession>A0A8S2QXI1</accession>
<feature type="transmembrane region" description="Helical" evidence="13">
    <location>
        <begin position="293"/>
        <end position="314"/>
    </location>
</feature>
<evidence type="ECO:0000256" key="11">
    <source>
        <dbReference type="ARBA" id="ARBA00023303"/>
    </source>
</evidence>
<keyword evidence="3" id="KW-0633">Potassium transport</keyword>
<feature type="transmembrane region" description="Helical" evidence="13">
    <location>
        <begin position="459"/>
        <end position="480"/>
    </location>
</feature>
<dbReference type="SUPFAM" id="SSF54695">
    <property type="entry name" value="POZ domain"/>
    <property type="match status" value="1"/>
</dbReference>
<dbReference type="Proteomes" id="UP000681967">
    <property type="component" value="Unassembled WGS sequence"/>
</dbReference>
<feature type="compositionally biased region" description="Acidic residues" evidence="12">
    <location>
        <begin position="632"/>
        <end position="657"/>
    </location>
</feature>
<evidence type="ECO:0000256" key="6">
    <source>
        <dbReference type="ARBA" id="ARBA00022882"/>
    </source>
</evidence>
<dbReference type="InterPro" id="IPR005821">
    <property type="entry name" value="Ion_trans_dom"/>
</dbReference>
<reference evidence="15" key="1">
    <citation type="submission" date="2021-02" db="EMBL/GenBank/DDBJ databases">
        <authorList>
            <person name="Nowell W R."/>
        </authorList>
    </citation>
    <scope>NUCLEOTIDE SEQUENCE</scope>
</reference>
<dbReference type="PANTHER" id="PTHR11537:SF113">
    <property type="entry name" value="POTASSIUM VOLTAGE-GATED CHANNEL PROTEIN SHAKER"/>
    <property type="match status" value="1"/>
</dbReference>
<dbReference type="GO" id="GO:0008076">
    <property type="term" value="C:voltage-gated potassium channel complex"/>
    <property type="evidence" value="ECO:0007669"/>
    <property type="project" value="InterPro"/>
</dbReference>
<comment type="subcellular location">
    <subcellularLocation>
        <location evidence="1">Membrane</location>
        <topology evidence="1">Multi-pass membrane protein</topology>
    </subcellularLocation>
</comment>
<name>A0A8S2QXI1_9BILA</name>
<keyword evidence="7" id="KW-0630">Potassium</keyword>
<evidence type="ECO:0000256" key="7">
    <source>
        <dbReference type="ARBA" id="ARBA00022958"/>
    </source>
</evidence>
<evidence type="ECO:0000256" key="4">
    <source>
        <dbReference type="ARBA" id="ARBA00022692"/>
    </source>
</evidence>
<organism evidence="15 16">
    <name type="scientific">Rotaria magnacalcarata</name>
    <dbReference type="NCBI Taxonomy" id="392030"/>
    <lineage>
        <taxon>Eukaryota</taxon>
        <taxon>Metazoa</taxon>
        <taxon>Spiralia</taxon>
        <taxon>Gnathifera</taxon>
        <taxon>Rotifera</taxon>
        <taxon>Eurotatoria</taxon>
        <taxon>Bdelloidea</taxon>
        <taxon>Philodinida</taxon>
        <taxon>Philodinidae</taxon>
        <taxon>Rotaria</taxon>
    </lineage>
</organism>
<dbReference type="InterPro" id="IPR000210">
    <property type="entry name" value="BTB/POZ_dom"/>
</dbReference>
<evidence type="ECO:0000259" key="14">
    <source>
        <dbReference type="SMART" id="SM00225"/>
    </source>
</evidence>
<feature type="transmembrane region" description="Helical" evidence="13">
    <location>
        <begin position="326"/>
        <end position="346"/>
    </location>
</feature>
<keyword evidence="6" id="KW-0851">Voltage-gated channel</keyword>
<evidence type="ECO:0000256" key="8">
    <source>
        <dbReference type="ARBA" id="ARBA00022989"/>
    </source>
</evidence>
<keyword evidence="10 13" id="KW-0472">Membrane</keyword>
<dbReference type="GO" id="GO:0005251">
    <property type="term" value="F:delayed rectifier potassium channel activity"/>
    <property type="evidence" value="ECO:0007669"/>
    <property type="project" value="TreeGrafter"/>
</dbReference>
<comment type="caution">
    <text evidence="15">The sequence shown here is derived from an EMBL/GenBank/DDBJ whole genome shotgun (WGS) entry which is preliminary data.</text>
</comment>
<feature type="region of interest" description="Disordered" evidence="12">
    <location>
        <begin position="627"/>
        <end position="664"/>
    </location>
</feature>
<protein>
    <recommendedName>
        <fullName evidence="14">BTB domain-containing protein</fullName>
    </recommendedName>
</protein>
<evidence type="ECO:0000256" key="10">
    <source>
        <dbReference type="ARBA" id="ARBA00023136"/>
    </source>
</evidence>
<keyword evidence="8 13" id="KW-1133">Transmembrane helix</keyword>
<evidence type="ECO:0000313" key="15">
    <source>
        <dbReference type="EMBL" id="CAF4132959.1"/>
    </source>
</evidence>
<feature type="transmembrane region" description="Helical" evidence="13">
    <location>
        <begin position="430"/>
        <end position="447"/>
    </location>
</feature>
<evidence type="ECO:0000256" key="5">
    <source>
        <dbReference type="ARBA" id="ARBA00022826"/>
    </source>
</evidence>
<dbReference type="Gene3D" id="3.30.710.10">
    <property type="entry name" value="Potassium Channel Kv1.1, Chain A"/>
    <property type="match status" value="1"/>
</dbReference>
<keyword evidence="5" id="KW-0631">Potassium channel</keyword>
<evidence type="ECO:0000256" key="3">
    <source>
        <dbReference type="ARBA" id="ARBA00022538"/>
    </source>
</evidence>
<feature type="transmembrane region" description="Helical" evidence="13">
    <location>
        <begin position="395"/>
        <end position="418"/>
    </location>
</feature>
<dbReference type="InterPro" id="IPR003972">
    <property type="entry name" value="K_chnl_volt-dep_Kv1"/>
</dbReference>
<keyword evidence="9" id="KW-0406">Ion transport</keyword>
<evidence type="ECO:0000256" key="12">
    <source>
        <dbReference type="SAM" id="MobiDB-lite"/>
    </source>
</evidence>
<keyword evidence="2" id="KW-0813">Transport</keyword>
<feature type="domain" description="BTB" evidence="14">
    <location>
        <begin position="99"/>
        <end position="199"/>
    </location>
</feature>
<dbReference type="InterPro" id="IPR003131">
    <property type="entry name" value="T1-type_BTB"/>
</dbReference>
<keyword evidence="11" id="KW-0407">Ion channel</keyword>
<keyword evidence="4 13" id="KW-0812">Transmembrane</keyword>
<feature type="transmembrane region" description="Helical" evidence="13">
    <location>
        <begin position="230"/>
        <end position="248"/>
    </location>
</feature>
<dbReference type="SMART" id="SM00225">
    <property type="entry name" value="BTB"/>
    <property type="match status" value="1"/>
</dbReference>
<dbReference type="Pfam" id="PF02214">
    <property type="entry name" value="BTB_2"/>
    <property type="match status" value="1"/>
</dbReference>
<dbReference type="GO" id="GO:0051260">
    <property type="term" value="P:protein homooligomerization"/>
    <property type="evidence" value="ECO:0007669"/>
    <property type="project" value="InterPro"/>
</dbReference>
<dbReference type="EMBL" id="CAJOBH010009135">
    <property type="protein sequence ID" value="CAF4132959.1"/>
    <property type="molecule type" value="Genomic_DNA"/>
</dbReference>
<dbReference type="SUPFAM" id="SSF81324">
    <property type="entry name" value="Voltage-gated potassium channels"/>
    <property type="match status" value="1"/>
</dbReference>
<evidence type="ECO:0000256" key="1">
    <source>
        <dbReference type="ARBA" id="ARBA00004141"/>
    </source>
</evidence>
<sequence length="688" mass="79784">MESRTSLKFTKQTPRKRIVADPIVRKRKTPSISTLKESSNANDTNQHFNSKEPLIYKHISIPCLFILTNSDIGNRQSFINIRSINYEKQRNKNKSSLDNRIRINVCGDRYETYETTLDIYPNTLLGNDKQRRFYYDKDRNEYFFDRHRSCFAAIFYYYQSNGRLRRPDYVPLDIFLEEVLFFQLGSEAFSQIRNDEKITVVRRRRLPKNSVRRFLWAITEYPDYSKLAKIVHIISLIMVFILTMVLAAETLPQYDNLYCVTESIRNITSMQNETYQNSTSKVDVCDSYFESPFFLIQAICVGFFTIEFLIRALTTPSLLDFIKSPMNWTDLIAIIPFYITFSIYLTETQGEIDLNTHASLRFLRVIRLLQVFKFGRIFKNVKSLRVFTKTVKQSLLDFLGVIIIITAVGFLFGTAVFYAENDSNEQAFDSIFTATYWGIITVISLGYGDIIPITTAGRIISCFCALCGTATMGILTSVLVGRYRHVYAQTIFIDEEALDFYKYFNKEDERINSMPFKRSSNYHEILNIENSNEPAMENIIDQTNTTEVPQILNVQSIKMNTMESISNQKYFILGYVKHRKQTISQALLEKINAIIEKKRRLGITLSLNIISDKMNSEFSTMDVKFQLGSSSSDEESSAEDNDNDYDNDDDSDYDSNDDNGALGEITKCSRSKKRVLHTFTRRVSETYD</sequence>
<dbReference type="PRINTS" id="PR01496">
    <property type="entry name" value="SHAKERCHANEL"/>
</dbReference>